<feature type="region of interest" description="Disordered" evidence="1">
    <location>
        <begin position="236"/>
        <end position="266"/>
    </location>
</feature>
<dbReference type="PANTHER" id="PTHR19446">
    <property type="entry name" value="REVERSE TRANSCRIPTASES"/>
    <property type="match status" value="1"/>
</dbReference>
<feature type="compositionally biased region" description="Basic and acidic residues" evidence="1">
    <location>
        <begin position="244"/>
        <end position="261"/>
    </location>
</feature>
<evidence type="ECO:0008006" key="4">
    <source>
        <dbReference type="Google" id="ProtNLM"/>
    </source>
</evidence>
<dbReference type="EMBL" id="CAUEEQ010049757">
    <property type="protein sequence ID" value="CAJ0960350.1"/>
    <property type="molecule type" value="Genomic_DNA"/>
</dbReference>
<feature type="region of interest" description="Disordered" evidence="1">
    <location>
        <begin position="420"/>
        <end position="457"/>
    </location>
</feature>
<name>A0ABN9MAB6_9NEOB</name>
<evidence type="ECO:0000313" key="3">
    <source>
        <dbReference type="Proteomes" id="UP001176940"/>
    </source>
</evidence>
<feature type="compositionally biased region" description="Basic and acidic residues" evidence="1">
    <location>
        <begin position="356"/>
        <end position="376"/>
    </location>
</feature>
<dbReference type="Proteomes" id="UP001176940">
    <property type="component" value="Unassembled WGS sequence"/>
</dbReference>
<organism evidence="2 3">
    <name type="scientific">Ranitomeya imitator</name>
    <name type="common">mimic poison frog</name>
    <dbReference type="NCBI Taxonomy" id="111125"/>
    <lineage>
        <taxon>Eukaryota</taxon>
        <taxon>Metazoa</taxon>
        <taxon>Chordata</taxon>
        <taxon>Craniata</taxon>
        <taxon>Vertebrata</taxon>
        <taxon>Euteleostomi</taxon>
        <taxon>Amphibia</taxon>
        <taxon>Batrachia</taxon>
        <taxon>Anura</taxon>
        <taxon>Neobatrachia</taxon>
        <taxon>Hyloidea</taxon>
        <taxon>Dendrobatidae</taxon>
        <taxon>Dendrobatinae</taxon>
        <taxon>Ranitomeya</taxon>
    </lineage>
</organism>
<feature type="region of interest" description="Disordered" evidence="1">
    <location>
        <begin position="282"/>
        <end position="324"/>
    </location>
</feature>
<evidence type="ECO:0000313" key="2">
    <source>
        <dbReference type="EMBL" id="CAJ0960350.1"/>
    </source>
</evidence>
<proteinExistence type="predicted"/>
<reference evidence="2" key="1">
    <citation type="submission" date="2023-07" db="EMBL/GenBank/DDBJ databases">
        <authorList>
            <person name="Stuckert A."/>
        </authorList>
    </citation>
    <scope>NUCLEOTIDE SEQUENCE</scope>
</reference>
<feature type="region of interest" description="Disordered" evidence="1">
    <location>
        <begin position="339"/>
        <end position="377"/>
    </location>
</feature>
<evidence type="ECO:0000256" key="1">
    <source>
        <dbReference type="SAM" id="MobiDB-lite"/>
    </source>
</evidence>
<gene>
    <name evidence="2" type="ORF">RIMI_LOCUS17224154</name>
</gene>
<accession>A0ABN9MAB6</accession>
<sequence>MSAFLAEAVPEPGVDPSLDVLTEMIREEEVQLAIEGLAPPRKSPGPDGLTSEFYKTFKDVLVPLLTEVFNECLSSGTLPKRVERGPLAGMDQAAPEATLRVVAYADDVTVFVSSHEEAGWLMSEVDRYSEASGSKINRDKCESLWLGGDPGFDLPDTLTGPKVSAKVLGIEFGQGGYPKQNWDSRLEIATQKVNQWKGMGDRRASEGSSHTAWTSSGLRYLGSEVNMKELQQSGVVKKQGCGEPEQRGQLRGGLEKRHGGPERWGAAACQGGAAWRAEAVGGSGVEGWSSGGSSTEGRSGGGSGVEGWSGRGQRSGGPEWQGAAEWRAGVAAEWRARVAGGSGMEGRSSGGSSVEGLERRRGGPEQRRGEPERRLGGLEQWGQWCGEPEQWHGGPEQREEALWRVELAGAVGWCGGSSGAEGWSGGGSGVEGRSSGEAAASGHNFSSNAMIAETSHM</sequence>
<protein>
    <recommendedName>
        <fullName evidence="4">Reverse transcriptase domain-containing protein</fullName>
    </recommendedName>
</protein>
<feature type="compositionally biased region" description="Low complexity" evidence="1">
    <location>
        <begin position="282"/>
        <end position="297"/>
    </location>
</feature>
<comment type="caution">
    <text evidence="2">The sequence shown here is derived from an EMBL/GenBank/DDBJ whole genome shotgun (WGS) entry which is preliminary data.</text>
</comment>
<feature type="compositionally biased region" description="Gly residues" evidence="1">
    <location>
        <begin position="420"/>
        <end position="430"/>
    </location>
</feature>
<feature type="compositionally biased region" description="Low complexity" evidence="1">
    <location>
        <begin position="345"/>
        <end position="355"/>
    </location>
</feature>
<feature type="compositionally biased region" description="Low complexity" evidence="1">
    <location>
        <begin position="431"/>
        <end position="442"/>
    </location>
</feature>
<feature type="compositionally biased region" description="Gly residues" evidence="1">
    <location>
        <begin position="298"/>
        <end position="315"/>
    </location>
</feature>
<keyword evidence="3" id="KW-1185">Reference proteome</keyword>